<accession>A0A9D4JMX5</accession>
<name>A0A9D4JMX5_DREPO</name>
<keyword evidence="2" id="KW-1185">Reference proteome</keyword>
<reference evidence="1" key="2">
    <citation type="submission" date="2020-11" db="EMBL/GenBank/DDBJ databases">
        <authorList>
            <person name="McCartney M.A."/>
            <person name="Auch B."/>
            <person name="Kono T."/>
            <person name="Mallez S."/>
            <person name="Becker A."/>
            <person name="Gohl D.M."/>
            <person name="Silverstein K.A.T."/>
            <person name="Koren S."/>
            <person name="Bechman K.B."/>
            <person name="Herman A."/>
            <person name="Abrahante J.E."/>
            <person name="Garbe J."/>
        </authorList>
    </citation>
    <scope>NUCLEOTIDE SEQUENCE</scope>
    <source>
        <strain evidence="1">Duluth1</strain>
        <tissue evidence="1">Whole animal</tissue>
    </source>
</reference>
<dbReference type="EMBL" id="JAIWYP010000005">
    <property type="protein sequence ID" value="KAH3818106.1"/>
    <property type="molecule type" value="Genomic_DNA"/>
</dbReference>
<comment type="caution">
    <text evidence="1">The sequence shown here is derived from an EMBL/GenBank/DDBJ whole genome shotgun (WGS) entry which is preliminary data.</text>
</comment>
<dbReference type="AlphaFoldDB" id="A0A9D4JMX5"/>
<protein>
    <submittedName>
        <fullName evidence="1">Uncharacterized protein</fullName>
    </submittedName>
</protein>
<evidence type="ECO:0000313" key="1">
    <source>
        <dbReference type="EMBL" id="KAH3818106.1"/>
    </source>
</evidence>
<evidence type="ECO:0000313" key="2">
    <source>
        <dbReference type="Proteomes" id="UP000828390"/>
    </source>
</evidence>
<sequence>MPQWPKQKPLKGSVEVFFSQAGLPVLPKKETNKSIQNYINKLPEQQLESTKETENSHYLAFLDFSQFLVKKDLLISRLSKCDDQPENFVSWKCSFKTIMQELKSTDAQELDLLT</sequence>
<dbReference type="Proteomes" id="UP000828390">
    <property type="component" value="Unassembled WGS sequence"/>
</dbReference>
<reference evidence="1" key="1">
    <citation type="journal article" date="2019" name="bioRxiv">
        <title>The Genome of the Zebra Mussel, Dreissena polymorpha: A Resource for Invasive Species Research.</title>
        <authorList>
            <person name="McCartney M.A."/>
            <person name="Auch B."/>
            <person name="Kono T."/>
            <person name="Mallez S."/>
            <person name="Zhang Y."/>
            <person name="Obille A."/>
            <person name="Becker A."/>
            <person name="Abrahante J.E."/>
            <person name="Garbe J."/>
            <person name="Badalamenti J.P."/>
            <person name="Herman A."/>
            <person name="Mangelson H."/>
            <person name="Liachko I."/>
            <person name="Sullivan S."/>
            <person name="Sone E.D."/>
            <person name="Koren S."/>
            <person name="Silverstein K.A.T."/>
            <person name="Beckman K.B."/>
            <person name="Gohl D.M."/>
        </authorList>
    </citation>
    <scope>NUCLEOTIDE SEQUENCE</scope>
    <source>
        <strain evidence="1">Duluth1</strain>
        <tissue evidence="1">Whole animal</tissue>
    </source>
</reference>
<gene>
    <name evidence="1" type="ORF">DPMN_119702</name>
</gene>
<organism evidence="1 2">
    <name type="scientific">Dreissena polymorpha</name>
    <name type="common">Zebra mussel</name>
    <name type="synonym">Mytilus polymorpha</name>
    <dbReference type="NCBI Taxonomy" id="45954"/>
    <lineage>
        <taxon>Eukaryota</taxon>
        <taxon>Metazoa</taxon>
        <taxon>Spiralia</taxon>
        <taxon>Lophotrochozoa</taxon>
        <taxon>Mollusca</taxon>
        <taxon>Bivalvia</taxon>
        <taxon>Autobranchia</taxon>
        <taxon>Heteroconchia</taxon>
        <taxon>Euheterodonta</taxon>
        <taxon>Imparidentia</taxon>
        <taxon>Neoheterodontei</taxon>
        <taxon>Myida</taxon>
        <taxon>Dreissenoidea</taxon>
        <taxon>Dreissenidae</taxon>
        <taxon>Dreissena</taxon>
    </lineage>
</organism>
<proteinExistence type="predicted"/>